<protein>
    <submittedName>
        <fullName evidence="1">Uncharacterized protein</fullName>
    </submittedName>
</protein>
<organism evidence="1 2">
    <name type="scientific">Prunus dulcis</name>
    <name type="common">Almond</name>
    <name type="synonym">Amygdalus dulcis</name>
    <dbReference type="NCBI Taxonomy" id="3755"/>
    <lineage>
        <taxon>Eukaryota</taxon>
        <taxon>Viridiplantae</taxon>
        <taxon>Streptophyta</taxon>
        <taxon>Embryophyta</taxon>
        <taxon>Tracheophyta</taxon>
        <taxon>Spermatophyta</taxon>
        <taxon>Magnoliopsida</taxon>
        <taxon>eudicotyledons</taxon>
        <taxon>Gunneridae</taxon>
        <taxon>Pentapetalae</taxon>
        <taxon>rosids</taxon>
        <taxon>fabids</taxon>
        <taxon>Rosales</taxon>
        <taxon>Rosaceae</taxon>
        <taxon>Amygdaloideae</taxon>
        <taxon>Amygdaleae</taxon>
        <taxon>Prunus</taxon>
    </lineage>
</organism>
<dbReference type="AlphaFoldDB" id="A0AAD4UVA5"/>
<dbReference type="Proteomes" id="UP001054821">
    <property type="component" value="Chromosome 8"/>
</dbReference>
<accession>A0AAD4UVA5</accession>
<sequence length="70" mass="7725">MLEEISNSSLSTSISEKKFIINNSIWLIIGVTSINHIVTHACKSSSKPLKKPTIGDNSKHPIHFLEKIPA</sequence>
<evidence type="ECO:0000313" key="2">
    <source>
        <dbReference type="Proteomes" id="UP001054821"/>
    </source>
</evidence>
<evidence type="ECO:0000313" key="1">
    <source>
        <dbReference type="EMBL" id="KAI5313650.1"/>
    </source>
</evidence>
<reference evidence="1 2" key="1">
    <citation type="journal article" date="2022" name="G3 (Bethesda)">
        <title>Whole-genome sequence and methylome profiling of the almond [Prunus dulcis (Mill.) D.A. Webb] cultivar 'Nonpareil'.</title>
        <authorList>
            <person name="D'Amico-Willman K.M."/>
            <person name="Ouma W.Z."/>
            <person name="Meulia T."/>
            <person name="Sideli G.M."/>
            <person name="Gradziel T.M."/>
            <person name="Fresnedo-Ramirez J."/>
        </authorList>
    </citation>
    <scope>NUCLEOTIDE SEQUENCE [LARGE SCALE GENOMIC DNA]</scope>
    <source>
        <strain evidence="1">Clone GOH B32 T37-40</strain>
    </source>
</reference>
<comment type="caution">
    <text evidence="1">The sequence shown here is derived from an EMBL/GenBank/DDBJ whole genome shotgun (WGS) entry which is preliminary data.</text>
</comment>
<name>A0AAD4UVA5_PRUDU</name>
<proteinExistence type="predicted"/>
<keyword evidence="2" id="KW-1185">Reference proteome</keyword>
<gene>
    <name evidence="1" type="ORF">L3X38_042826</name>
</gene>
<dbReference type="EMBL" id="JAJFAZ020000008">
    <property type="protein sequence ID" value="KAI5313650.1"/>
    <property type="molecule type" value="Genomic_DNA"/>
</dbReference>